<comment type="caution">
    <text evidence="1">The sequence shown here is derived from an EMBL/GenBank/DDBJ whole genome shotgun (WGS) entry which is preliminary data.</text>
</comment>
<gene>
    <name evidence="1" type="ORF">EVOR1521_LOCUS9112</name>
</gene>
<evidence type="ECO:0000313" key="1">
    <source>
        <dbReference type="EMBL" id="CAJ1381412.1"/>
    </source>
</evidence>
<organism evidence="1 2">
    <name type="scientific">Effrenium voratum</name>
    <dbReference type="NCBI Taxonomy" id="2562239"/>
    <lineage>
        <taxon>Eukaryota</taxon>
        <taxon>Sar</taxon>
        <taxon>Alveolata</taxon>
        <taxon>Dinophyceae</taxon>
        <taxon>Suessiales</taxon>
        <taxon>Symbiodiniaceae</taxon>
        <taxon>Effrenium</taxon>
    </lineage>
</organism>
<accession>A0AA36I636</accession>
<protein>
    <submittedName>
        <fullName evidence="1">Uncharacterized protein</fullName>
    </submittedName>
</protein>
<dbReference type="EMBL" id="CAUJNA010000807">
    <property type="protein sequence ID" value="CAJ1381412.1"/>
    <property type="molecule type" value="Genomic_DNA"/>
</dbReference>
<proteinExistence type="predicted"/>
<reference evidence="1" key="1">
    <citation type="submission" date="2023-08" db="EMBL/GenBank/DDBJ databases">
        <authorList>
            <person name="Chen Y."/>
            <person name="Shah S."/>
            <person name="Dougan E. K."/>
            <person name="Thang M."/>
            <person name="Chan C."/>
        </authorList>
    </citation>
    <scope>NUCLEOTIDE SEQUENCE</scope>
</reference>
<evidence type="ECO:0000313" key="2">
    <source>
        <dbReference type="Proteomes" id="UP001178507"/>
    </source>
</evidence>
<dbReference type="Proteomes" id="UP001178507">
    <property type="component" value="Unassembled WGS sequence"/>
</dbReference>
<keyword evidence="2" id="KW-1185">Reference proteome</keyword>
<sequence>MSLRASPRRELASCQALFSRAAIFANSKHSEPWAPNWVNAVNAVEFAGLCMEASSQHAQCLTARGERHLCLRPPYSPGLGHHAPVKGDAGLSICGVMVYKSCRREWTDEEWWGNFRVIVKGKHPQMQQRASLRRSWEAVANIHRHRGRGVMVSARLSGQALAAPDAALSLSGDVGKQAFGVSPDAGPTASQ</sequence>
<dbReference type="AlphaFoldDB" id="A0AA36I636"/>
<name>A0AA36I636_9DINO</name>